<dbReference type="PANTHER" id="PTHR46229:SF2">
    <property type="entry name" value="BOLA-LIKE PROTEIN 1"/>
    <property type="match status" value="1"/>
</dbReference>
<dbReference type="Pfam" id="PF01722">
    <property type="entry name" value="BolA"/>
    <property type="match status" value="1"/>
</dbReference>
<dbReference type="GO" id="GO:0006351">
    <property type="term" value="P:DNA-templated transcription"/>
    <property type="evidence" value="ECO:0007669"/>
    <property type="project" value="TreeGrafter"/>
</dbReference>
<protein>
    <recommendedName>
        <fullName evidence="2">DNA-binding transcriptional regulator BolA</fullName>
    </recommendedName>
</protein>
<dbReference type="SUPFAM" id="SSF82657">
    <property type="entry name" value="BolA-like"/>
    <property type="match status" value="1"/>
</dbReference>
<organism evidence="7 11">
    <name type="scientific">Aeromonas caviae</name>
    <name type="common">Aeromonas punctata</name>
    <dbReference type="NCBI Taxonomy" id="648"/>
    <lineage>
        <taxon>Bacteria</taxon>
        <taxon>Pseudomonadati</taxon>
        <taxon>Pseudomonadota</taxon>
        <taxon>Gammaproteobacteria</taxon>
        <taxon>Aeromonadales</taxon>
        <taxon>Aeromonadaceae</taxon>
        <taxon>Aeromonas</taxon>
    </lineage>
</organism>
<reference evidence="5 9" key="1">
    <citation type="submission" date="2019-12" db="EMBL/GenBank/DDBJ databases">
        <title>complete genome sequences of Aeromonas caviae str. WP2-W18-ESBL-01 isolated from wastewater treatment plant effluent.</title>
        <authorList>
            <person name="Sekizuka T."/>
            <person name="Itokawa K."/>
            <person name="Yatsu K."/>
            <person name="Inamine Y."/>
            <person name="Kuroda M."/>
        </authorList>
    </citation>
    <scope>NUCLEOTIDE SEQUENCE [LARGE SCALE GENOMIC DNA]</scope>
    <source>
        <strain evidence="5 9">WP2-W18-ESBL-01</strain>
    </source>
</reference>
<evidence type="ECO:0000313" key="11">
    <source>
        <dbReference type="Proteomes" id="UP000886934"/>
    </source>
</evidence>
<dbReference type="Proteomes" id="UP000515756">
    <property type="component" value="Chromosome"/>
</dbReference>
<comment type="similarity">
    <text evidence="1 3">Belongs to the BolA/IbaG family.</text>
</comment>
<dbReference type="Proteomes" id="UP000737420">
    <property type="component" value="Unassembled WGS sequence"/>
</dbReference>
<evidence type="ECO:0000256" key="3">
    <source>
        <dbReference type="RuleBase" id="RU003860"/>
    </source>
</evidence>
<evidence type="ECO:0000256" key="1">
    <source>
        <dbReference type="ARBA" id="ARBA00005578"/>
    </source>
</evidence>
<dbReference type="AlphaFoldDB" id="A0A3G9IDX1"/>
<proteinExistence type="inferred from homology"/>
<evidence type="ECO:0000313" key="7">
    <source>
        <dbReference type="EMBL" id="GJA63698.1"/>
    </source>
</evidence>
<evidence type="ECO:0000256" key="4">
    <source>
        <dbReference type="SAM" id="MobiDB-lite"/>
    </source>
</evidence>
<dbReference type="Gene3D" id="3.30.300.90">
    <property type="entry name" value="BolA-like"/>
    <property type="match status" value="1"/>
</dbReference>
<feature type="region of interest" description="Disordered" evidence="4">
    <location>
        <begin position="84"/>
        <end position="104"/>
    </location>
</feature>
<dbReference type="FunFam" id="3.30.300.90:FF:000001">
    <property type="entry name" value="Transcriptional regulator BolA"/>
    <property type="match status" value="1"/>
</dbReference>
<dbReference type="GO" id="GO:0005829">
    <property type="term" value="C:cytosol"/>
    <property type="evidence" value="ECO:0007669"/>
    <property type="project" value="TreeGrafter"/>
</dbReference>
<dbReference type="PIRSF" id="PIRSF003113">
    <property type="entry name" value="BolA"/>
    <property type="match status" value="1"/>
</dbReference>
<dbReference type="Proteomes" id="UP000887009">
    <property type="component" value="Unassembled WGS sequence"/>
</dbReference>
<evidence type="ECO:0000313" key="10">
    <source>
        <dbReference type="Proteomes" id="UP000737420"/>
    </source>
</evidence>
<dbReference type="InterPro" id="IPR036065">
    <property type="entry name" value="BolA-like_sf"/>
</dbReference>
<dbReference type="RefSeq" id="WP_029313918.1">
    <property type="nucleotide sequence ID" value="NZ_JAPEEH010000004.1"/>
</dbReference>
<evidence type="ECO:0000313" key="8">
    <source>
        <dbReference type="EMBL" id="GJB90381.1"/>
    </source>
</evidence>
<dbReference type="Proteomes" id="UP000886934">
    <property type="component" value="Unassembled WGS sequence"/>
</dbReference>
<dbReference type="EMBL" id="BPNL01000038">
    <property type="protein sequence ID" value="GJA55640.1"/>
    <property type="molecule type" value="Genomic_DNA"/>
</dbReference>
<dbReference type="EMBL" id="BPOP01000002">
    <property type="protein sequence ID" value="GJB90381.1"/>
    <property type="molecule type" value="Genomic_DNA"/>
</dbReference>
<dbReference type="EMBL" id="AP021927">
    <property type="protein sequence ID" value="BBQ29500.1"/>
    <property type="molecule type" value="Genomic_DNA"/>
</dbReference>
<evidence type="ECO:0000313" key="9">
    <source>
        <dbReference type="Proteomes" id="UP000515756"/>
    </source>
</evidence>
<sequence length="104" mass="11363">MSMQQQIEAKLAAALSPSHLEVINESYMHRVAPGSESHFKVVVVSQAFEGQRLLGRHRQVNGVLADELAGAIHALALHTYTESEWQAREQAPKTPGCVSKSPFA</sequence>
<accession>A0A3G9IDX1</accession>
<evidence type="ECO:0000256" key="2">
    <source>
        <dbReference type="ARBA" id="ARBA00074073"/>
    </source>
</evidence>
<reference evidence="7 10" key="2">
    <citation type="submission" date="2021-07" db="EMBL/GenBank/DDBJ databases">
        <title>Draft genome sequence of carbapenem-resistant Aeromonas spp. in Japan.</title>
        <authorList>
            <person name="Maehana S."/>
            <person name="Suzuki M."/>
            <person name="Kitasato H."/>
        </authorList>
    </citation>
    <scope>NUCLEOTIDE SEQUENCE</scope>
    <source>
        <strain evidence="6">KAM348</strain>
        <strain evidence="7">KAM351</strain>
        <strain evidence="8 10">KAM382</strain>
    </source>
</reference>
<dbReference type="InterPro" id="IPR002634">
    <property type="entry name" value="BolA"/>
</dbReference>
<name>A0A3G9IDX1_AERCA</name>
<evidence type="ECO:0000313" key="5">
    <source>
        <dbReference type="EMBL" id="BBQ29500.1"/>
    </source>
</evidence>
<dbReference type="GO" id="GO:1990229">
    <property type="term" value="C:iron-sulfur cluster assembly complex"/>
    <property type="evidence" value="ECO:0007669"/>
    <property type="project" value="UniProtKB-ARBA"/>
</dbReference>
<dbReference type="InterPro" id="IPR050961">
    <property type="entry name" value="BolA/IbaG_stress_morph_reg"/>
</dbReference>
<gene>
    <name evidence="6" type="ORF">KAM348_30630</name>
    <name evidence="7" type="ORF">KAM351_23090</name>
    <name evidence="8" type="ORF">KAM382_04420</name>
    <name evidence="5" type="ORF">WP2W18E01_10820</name>
</gene>
<dbReference type="EMBL" id="BPNN01000031">
    <property type="protein sequence ID" value="GJA63698.1"/>
    <property type="molecule type" value="Genomic_DNA"/>
</dbReference>
<evidence type="ECO:0000313" key="6">
    <source>
        <dbReference type="EMBL" id="GJA55640.1"/>
    </source>
</evidence>
<dbReference type="PANTHER" id="PTHR46229">
    <property type="entry name" value="BOLA TRANSCRIPTION REGULATOR"/>
    <property type="match status" value="1"/>
</dbReference>